<dbReference type="HOGENOM" id="CLU_2785464_0_0_0"/>
<sequence>MLQPPHEHNRQAIIWLEQFCRDLNEDSDMLETLPIEEVRAELQALGANVKGLHAKLARTLRSAKNYNV</sequence>
<organism evidence="1">
    <name type="scientific">Vecturithrix granuli</name>
    <dbReference type="NCBI Taxonomy" id="1499967"/>
    <lineage>
        <taxon>Bacteria</taxon>
        <taxon>Candidatus Moduliflexota</taxon>
        <taxon>Candidatus Vecturitrichia</taxon>
        <taxon>Candidatus Vecturitrichales</taxon>
        <taxon>Candidatus Vecturitrichaceae</taxon>
        <taxon>Candidatus Vecturithrix</taxon>
    </lineage>
</organism>
<evidence type="ECO:0000313" key="2">
    <source>
        <dbReference type="Proteomes" id="UP000030661"/>
    </source>
</evidence>
<reference evidence="1" key="1">
    <citation type="journal article" date="2015" name="PeerJ">
        <title>First genomic representation of candidate bacterial phylum KSB3 points to enhanced environmental sensing as a trigger of wastewater bulking.</title>
        <authorList>
            <person name="Sekiguchi Y."/>
            <person name="Ohashi A."/>
            <person name="Parks D.H."/>
            <person name="Yamauchi T."/>
            <person name="Tyson G.W."/>
            <person name="Hugenholtz P."/>
        </authorList>
    </citation>
    <scope>NUCLEOTIDE SEQUENCE [LARGE SCALE GENOMIC DNA]</scope>
</reference>
<evidence type="ECO:0000313" key="1">
    <source>
        <dbReference type="EMBL" id="GAK59160.1"/>
    </source>
</evidence>
<keyword evidence="2" id="KW-1185">Reference proteome</keyword>
<dbReference type="EMBL" id="DF820469">
    <property type="protein sequence ID" value="GAK59160.1"/>
    <property type="molecule type" value="Genomic_DNA"/>
</dbReference>
<dbReference type="AlphaFoldDB" id="A0A081C3K5"/>
<gene>
    <name evidence="1" type="ORF">U27_06136</name>
</gene>
<accession>A0A081C3K5</accession>
<dbReference type="Proteomes" id="UP000030661">
    <property type="component" value="Unassembled WGS sequence"/>
</dbReference>
<proteinExistence type="predicted"/>
<name>A0A081C3K5_VECG1</name>
<protein>
    <submittedName>
        <fullName evidence="1">Uncharacterized protein</fullName>
    </submittedName>
</protein>
<dbReference type="STRING" id="1499967.U27_06136"/>